<dbReference type="Proteomes" id="UP000290580">
    <property type="component" value="Unassembled WGS sequence"/>
</dbReference>
<dbReference type="PROSITE" id="PS50850">
    <property type="entry name" value="MFS"/>
    <property type="match status" value="1"/>
</dbReference>
<feature type="transmembrane region" description="Helical" evidence="4">
    <location>
        <begin position="69"/>
        <end position="92"/>
    </location>
</feature>
<keyword evidence="1 4" id="KW-0812">Transmembrane</keyword>
<feature type="transmembrane region" description="Helical" evidence="4">
    <location>
        <begin position="245"/>
        <end position="266"/>
    </location>
</feature>
<name>A0AAD0SL24_9BACT</name>
<proteinExistence type="predicted"/>
<keyword evidence="9" id="KW-1185">Reference proteome</keyword>
<dbReference type="Gene3D" id="1.20.1250.20">
    <property type="entry name" value="MFS general substrate transporter like domains"/>
    <property type="match status" value="1"/>
</dbReference>
<feature type="domain" description="Major facilitator superfamily (MFS) profile" evidence="5">
    <location>
        <begin position="1"/>
        <end position="387"/>
    </location>
</feature>
<evidence type="ECO:0000313" key="7">
    <source>
        <dbReference type="EMBL" id="RXI26901.1"/>
    </source>
</evidence>
<feature type="transmembrane region" description="Helical" evidence="4">
    <location>
        <begin position="303"/>
        <end position="323"/>
    </location>
</feature>
<keyword evidence="3 4" id="KW-0472">Membrane</keyword>
<evidence type="ECO:0000313" key="9">
    <source>
        <dbReference type="Proteomes" id="UP000290580"/>
    </source>
</evidence>
<dbReference type="InterPro" id="IPR036259">
    <property type="entry name" value="MFS_trans_sf"/>
</dbReference>
<dbReference type="Proteomes" id="UP000262029">
    <property type="component" value="Chromosome"/>
</dbReference>
<reference evidence="6 8" key="2">
    <citation type="submission" date="2018-08" db="EMBL/GenBank/DDBJ databases">
        <title>Complete genome of the Arcobacter skirrowii type strain LMG 6621.</title>
        <authorList>
            <person name="Miller W.G."/>
            <person name="Yee E."/>
            <person name="Bono J.L."/>
        </authorList>
    </citation>
    <scope>NUCLEOTIDE SEQUENCE [LARGE SCALE GENOMIC DNA]</scope>
    <source>
        <strain evidence="6 8">CCUG 10374</strain>
    </source>
</reference>
<dbReference type="InterPro" id="IPR011701">
    <property type="entry name" value="MFS"/>
</dbReference>
<dbReference type="GO" id="GO:0022857">
    <property type="term" value="F:transmembrane transporter activity"/>
    <property type="evidence" value="ECO:0007669"/>
    <property type="project" value="InterPro"/>
</dbReference>
<keyword evidence="2 4" id="KW-1133">Transmembrane helix</keyword>
<dbReference type="EMBL" id="NXIC01000001">
    <property type="protein sequence ID" value="RXI26901.1"/>
    <property type="molecule type" value="Genomic_DNA"/>
</dbReference>
<evidence type="ECO:0000256" key="3">
    <source>
        <dbReference type="ARBA" id="ARBA00023136"/>
    </source>
</evidence>
<feature type="transmembrane region" description="Helical" evidence="4">
    <location>
        <begin position="37"/>
        <end position="57"/>
    </location>
</feature>
<evidence type="ECO:0000256" key="1">
    <source>
        <dbReference type="ARBA" id="ARBA00022692"/>
    </source>
</evidence>
<dbReference type="RefSeq" id="WP_066352648.1">
    <property type="nucleotide sequence ID" value="NZ_CP032099.1"/>
</dbReference>
<evidence type="ECO:0000313" key="6">
    <source>
        <dbReference type="EMBL" id="AXX84168.1"/>
    </source>
</evidence>
<gene>
    <name evidence="6" type="ORF">ASKIR_0332</name>
    <name evidence="7" type="ORF">CP959_02050</name>
</gene>
<dbReference type="GeneID" id="61750086"/>
<feature type="transmembrane region" description="Helical" evidence="4">
    <location>
        <begin position="139"/>
        <end position="164"/>
    </location>
</feature>
<sequence length="387" mass="42095">MKEIKPLMLVNILCATAGMAFMPVVGPIVRNFGLQEWHAGFTVTFGAIAWVFFARFWGKKSDQIGRKPVLIIGILGIAISYLVLAIFVDFALENPPLIIISLLILILTRGAISIFYSAISPVSAAFVADKVEPKQRSNYMAKLGAANGMGMIFGPIAGGALAIYGLEAPLYTFAILPFIAAIVLYFSIERAPKIHIEKEIETKFFDKRLFIPIFSTFLTMFAFMTINSCLGFFALDIFRLDDLEAAKVTGYILGSIGFTLILAQIIVTKITTITPKTFMKLGTILSALGMIGMAYSLDVWSSLLFSSFFGFGMGFLFPSIMSITANSVETHEQGYAAGTVSSAKGVGMIFGPLVSTSLYGFSSSLPFVFSGLLFFILLILIYGKLDV</sequence>
<feature type="transmembrane region" description="Helical" evidence="4">
    <location>
        <begin position="209"/>
        <end position="233"/>
    </location>
</feature>
<dbReference type="InterPro" id="IPR020846">
    <property type="entry name" value="MFS_dom"/>
</dbReference>
<dbReference type="Pfam" id="PF07690">
    <property type="entry name" value="MFS_1"/>
    <property type="match status" value="1"/>
</dbReference>
<evidence type="ECO:0000256" key="4">
    <source>
        <dbReference type="SAM" id="Phobius"/>
    </source>
</evidence>
<evidence type="ECO:0000313" key="8">
    <source>
        <dbReference type="Proteomes" id="UP000262029"/>
    </source>
</evidence>
<organism evidence="6 8">
    <name type="scientific">Aliarcobacter skirrowii CCUG 10374</name>
    <dbReference type="NCBI Taxonomy" id="1032239"/>
    <lineage>
        <taxon>Bacteria</taxon>
        <taxon>Pseudomonadati</taxon>
        <taxon>Campylobacterota</taxon>
        <taxon>Epsilonproteobacteria</taxon>
        <taxon>Campylobacterales</taxon>
        <taxon>Arcobacteraceae</taxon>
        <taxon>Aliarcobacter</taxon>
    </lineage>
</organism>
<feature type="transmembrane region" description="Helical" evidence="4">
    <location>
        <begin position="170"/>
        <end position="188"/>
    </location>
</feature>
<accession>A0AAD0SL24</accession>
<evidence type="ECO:0000256" key="2">
    <source>
        <dbReference type="ARBA" id="ARBA00022989"/>
    </source>
</evidence>
<feature type="transmembrane region" description="Helical" evidence="4">
    <location>
        <begin position="98"/>
        <end position="127"/>
    </location>
</feature>
<reference evidence="7 9" key="1">
    <citation type="submission" date="2017-09" db="EMBL/GenBank/DDBJ databases">
        <title>Genomics of the genus Arcobacter.</title>
        <authorList>
            <person name="Perez-Cataluna A."/>
            <person name="Figueras M.J."/>
            <person name="Salas-Masso N."/>
        </authorList>
    </citation>
    <scope>NUCLEOTIDE SEQUENCE [LARGE SCALE GENOMIC DNA]</scope>
    <source>
        <strain evidence="7 9">LMG 6621</strain>
    </source>
</reference>
<dbReference type="EMBL" id="CP032099">
    <property type="protein sequence ID" value="AXX84168.1"/>
    <property type="molecule type" value="Genomic_DNA"/>
</dbReference>
<dbReference type="PANTHER" id="PTHR23546">
    <property type="entry name" value="TRANSPORT PROTEIN"/>
    <property type="match status" value="1"/>
</dbReference>
<feature type="transmembrane region" description="Helical" evidence="4">
    <location>
        <begin position="7"/>
        <end position="25"/>
    </location>
</feature>
<dbReference type="AlphaFoldDB" id="A0AAD0SL24"/>
<dbReference type="PANTHER" id="PTHR23546:SF1">
    <property type="entry name" value="MEMBRANE PROTEIN"/>
    <property type="match status" value="1"/>
</dbReference>
<protein>
    <submittedName>
        <fullName evidence="7">MFS transporter</fullName>
    </submittedName>
    <submittedName>
        <fullName evidence="6">Major facilitator superfamily transporter</fullName>
    </submittedName>
</protein>
<dbReference type="SUPFAM" id="SSF103473">
    <property type="entry name" value="MFS general substrate transporter"/>
    <property type="match status" value="1"/>
</dbReference>
<evidence type="ECO:0000259" key="5">
    <source>
        <dbReference type="PROSITE" id="PS50850"/>
    </source>
</evidence>
<feature type="transmembrane region" description="Helical" evidence="4">
    <location>
        <begin position="365"/>
        <end position="383"/>
    </location>
</feature>